<organism evidence="14 15">
    <name type="scientific">Candidatus Desulfatifera sulfidica</name>
    <dbReference type="NCBI Taxonomy" id="2841691"/>
    <lineage>
        <taxon>Bacteria</taxon>
        <taxon>Pseudomonadati</taxon>
        <taxon>Thermodesulfobacteriota</taxon>
        <taxon>Desulfobulbia</taxon>
        <taxon>Desulfobulbales</taxon>
        <taxon>Desulfobulbaceae</taxon>
        <taxon>Candidatus Desulfatifera</taxon>
    </lineage>
</organism>
<dbReference type="GO" id="GO:0009244">
    <property type="term" value="P:lipopolysaccharide core region biosynthetic process"/>
    <property type="evidence" value="ECO:0007669"/>
    <property type="project" value="TreeGrafter"/>
</dbReference>
<evidence type="ECO:0000256" key="3">
    <source>
        <dbReference type="ARBA" id="ARBA00012071"/>
    </source>
</evidence>
<evidence type="ECO:0000313" key="14">
    <source>
        <dbReference type="EMBL" id="MBC8208512.1"/>
    </source>
</evidence>
<dbReference type="PANTHER" id="PTHR42724">
    <property type="entry name" value="TETRAACYLDISACCHARIDE 4'-KINASE"/>
    <property type="match status" value="1"/>
</dbReference>
<sequence length="353" mass="39177">MINNKNLLFSLGRPFSPLYSWIMKLRAAFYKKEVLRSTRMETPVISVGNLTMGGTGKTPLVCYLAKLLRNQGLRPAIISRGYGGSTKNRVNVVSNGKDLFLDANEAGDEPRLLAELLPGVPVLTGIVRALPCRHAVMEFDCNVLILDDGFQHLGVQRDIDLVLFHGDELAGNSRIFPGGDLREPVSALERATAFVLTNITPENNERNQRFAHLLKERFPQKPVFFICTSTQFFRTQESATPVSVTELPQPLHGFCGIGKPDTFHHDLTAKGLDICSFTSYKDHQTYPPKLLNAISQTALQQGARGLVTTEKDLVKIGNSPLPLPLFALQLQITPEPQLDQFVLDHLKSLHETP</sequence>
<dbReference type="GO" id="GO:0005886">
    <property type="term" value="C:plasma membrane"/>
    <property type="evidence" value="ECO:0007669"/>
    <property type="project" value="TreeGrafter"/>
</dbReference>
<accession>A0A8J6N9Y7</accession>
<dbReference type="EMBL" id="JACNLK010000042">
    <property type="protein sequence ID" value="MBC8208512.1"/>
    <property type="molecule type" value="Genomic_DNA"/>
</dbReference>
<dbReference type="AlphaFoldDB" id="A0A8J6N9Y7"/>
<comment type="function">
    <text evidence="1 13">Transfers the gamma-phosphate of ATP to the 4'-position of a tetraacyldisaccharide 1-phosphate intermediate (termed DS-1-P) to form tetraacyldisaccharide 1,4'-bis-phosphate (lipid IVA).</text>
</comment>
<evidence type="ECO:0000256" key="8">
    <source>
        <dbReference type="ARBA" id="ARBA00022741"/>
    </source>
</evidence>
<dbReference type="Pfam" id="PF02606">
    <property type="entry name" value="LpxK"/>
    <property type="match status" value="1"/>
</dbReference>
<feature type="binding site" evidence="13">
    <location>
        <begin position="51"/>
        <end position="58"/>
    </location>
    <ligand>
        <name>ATP</name>
        <dbReference type="ChEBI" id="CHEBI:30616"/>
    </ligand>
</feature>
<keyword evidence="7 13" id="KW-0808">Transferase</keyword>
<gene>
    <name evidence="13 14" type="primary">lpxK</name>
    <name evidence="14" type="ORF">H8E79_05030</name>
</gene>
<keyword evidence="9 13" id="KW-0418">Kinase</keyword>
<dbReference type="Proteomes" id="UP000599024">
    <property type="component" value="Unassembled WGS sequence"/>
</dbReference>
<dbReference type="GO" id="GO:0009029">
    <property type="term" value="F:lipid-A 4'-kinase activity"/>
    <property type="evidence" value="ECO:0007669"/>
    <property type="project" value="UniProtKB-UniRule"/>
</dbReference>
<proteinExistence type="inferred from homology"/>
<name>A0A8J6N9Y7_9BACT</name>
<evidence type="ECO:0000256" key="7">
    <source>
        <dbReference type="ARBA" id="ARBA00022679"/>
    </source>
</evidence>
<evidence type="ECO:0000256" key="1">
    <source>
        <dbReference type="ARBA" id="ARBA00002274"/>
    </source>
</evidence>
<evidence type="ECO:0000313" key="15">
    <source>
        <dbReference type="Proteomes" id="UP000599024"/>
    </source>
</evidence>
<dbReference type="UniPathway" id="UPA00359">
    <property type="reaction ID" value="UER00482"/>
</dbReference>
<keyword evidence="5 13" id="KW-0444">Lipid biosynthesis</keyword>
<comment type="catalytic activity">
    <reaction evidence="13">
        <text>a lipid A disaccharide + ATP = a lipid IVA + ADP + H(+)</text>
        <dbReference type="Rhea" id="RHEA:67840"/>
        <dbReference type="ChEBI" id="CHEBI:15378"/>
        <dbReference type="ChEBI" id="CHEBI:30616"/>
        <dbReference type="ChEBI" id="CHEBI:176343"/>
        <dbReference type="ChEBI" id="CHEBI:176425"/>
        <dbReference type="ChEBI" id="CHEBI:456216"/>
        <dbReference type="EC" id="2.7.1.130"/>
    </reaction>
</comment>
<evidence type="ECO:0000256" key="5">
    <source>
        <dbReference type="ARBA" id="ARBA00022516"/>
    </source>
</evidence>
<keyword evidence="10 13" id="KW-0067">ATP-binding</keyword>
<dbReference type="PANTHER" id="PTHR42724:SF1">
    <property type="entry name" value="TETRAACYLDISACCHARIDE 4'-KINASE, MITOCHONDRIAL-RELATED"/>
    <property type="match status" value="1"/>
</dbReference>
<dbReference type="GO" id="GO:0005524">
    <property type="term" value="F:ATP binding"/>
    <property type="evidence" value="ECO:0007669"/>
    <property type="project" value="UniProtKB-UniRule"/>
</dbReference>
<dbReference type="InterPro" id="IPR003758">
    <property type="entry name" value="LpxK"/>
</dbReference>
<evidence type="ECO:0000256" key="2">
    <source>
        <dbReference type="ARBA" id="ARBA00004870"/>
    </source>
</evidence>
<dbReference type="GO" id="GO:0009245">
    <property type="term" value="P:lipid A biosynthetic process"/>
    <property type="evidence" value="ECO:0007669"/>
    <property type="project" value="UniProtKB-UniRule"/>
</dbReference>
<keyword evidence="6 13" id="KW-0441">Lipid A biosynthesis</keyword>
<comment type="caution">
    <text evidence="14">The sequence shown here is derived from an EMBL/GenBank/DDBJ whole genome shotgun (WGS) entry which is preliminary data.</text>
</comment>
<dbReference type="HAMAP" id="MF_00409">
    <property type="entry name" value="LpxK"/>
    <property type="match status" value="1"/>
</dbReference>
<protein>
    <recommendedName>
        <fullName evidence="4 13">Tetraacyldisaccharide 4'-kinase</fullName>
        <ecNumber evidence="3 13">2.7.1.130</ecNumber>
    </recommendedName>
    <alternativeName>
        <fullName evidence="12 13">Lipid A 4'-kinase</fullName>
    </alternativeName>
</protein>
<evidence type="ECO:0000256" key="4">
    <source>
        <dbReference type="ARBA" id="ARBA00016436"/>
    </source>
</evidence>
<keyword evidence="8 13" id="KW-0547">Nucleotide-binding</keyword>
<evidence type="ECO:0000256" key="10">
    <source>
        <dbReference type="ARBA" id="ARBA00022840"/>
    </source>
</evidence>
<dbReference type="SUPFAM" id="SSF52540">
    <property type="entry name" value="P-loop containing nucleoside triphosphate hydrolases"/>
    <property type="match status" value="1"/>
</dbReference>
<evidence type="ECO:0000256" key="13">
    <source>
        <dbReference type="HAMAP-Rule" id="MF_00409"/>
    </source>
</evidence>
<evidence type="ECO:0000256" key="11">
    <source>
        <dbReference type="ARBA" id="ARBA00023098"/>
    </source>
</evidence>
<dbReference type="InterPro" id="IPR027417">
    <property type="entry name" value="P-loop_NTPase"/>
</dbReference>
<evidence type="ECO:0000256" key="12">
    <source>
        <dbReference type="ARBA" id="ARBA00029757"/>
    </source>
</evidence>
<reference evidence="14 15" key="1">
    <citation type="submission" date="2020-08" db="EMBL/GenBank/DDBJ databases">
        <title>Bridging the membrane lipid divide: bacteria of the FCB group superphylum have the potential to synthesize archaeal ether lipids.</title>
        <authorList>
            <person name="Villanueva L."/>
            <person name="Von Meijenfeldt F.A.B."/>
            <person name="Westbye A.B."/>
            <person name="Yadav S."/>
            <person name="Hopmans E.C."/>
            <person name="Dutilh B.E."/>
            <person name="Sinninghe Damste J.S."/>
        </authorList>
    </citation>
    <scope>NUCLEOTIDE SEQUENCE [LARGE SCALE GENOMIC DNA]</scope>
    <source>
        <strain evidence="14">NIOZ-UU81</strain>
    </source>
</reference>
<comment type="similarity">
    <text evidence="13">Belongs to the LpxK family.</text>
</comment>
<dbReference type="EC" id="2.7.1.130" evidence="3 13"/>
<evidence type="ECO:0000256" key="6">
    <source>
        <dbReference type="ARBA" id="ARBA00022556"/>
    </source>
</evidence>
<keyword evidence="11 13" id="KW-0443">Lipid metabolism</keyword>
<evidence type="ECO:0000256" key="9">
    <source>
        <dbReference type="ARBA" id="ARBA00022777"/>
    </source>
</evidence>
<dbReference type="NCBIfam" id="TIGR00682">
    <property type="entry name" value="lpxK"/>
    <property type="match status" value="1"/>
</dbReference>
<comment type="pathway">
    <text evidence="2 13">Glycolipid biosynthesis; lipid IV(A) biosynthesis; lipid IV(A) from (3R)-3-hydroxytetradecanoyl-[acyl-carrier-protein] and UDP-N-acetyl-alpha-D-glucosamine: step 6/6.</text>
</comment>